<evidence type="ECO:0000256" key="1">
    <source>
        <dbReference type="ARBA" id="ARBA00004967"/>
    </source>
</evidence>
<dbReference type="SUPFAM" id="SSF52402">
    <property type="entry name" value="Adenine nucleotide alpha hydrolases-like"/>
    <property type="match status" value="1"/>
</dbReference>
<dbReference type="STRING" id="880526.GCA_000427365_01205"/>
<dbReference type="EMBL" id="UGVL01000001">
    <property type="protein sequence ID" value="SUE33042.1"/>
    <property type="molecule type" value="Genomic_DNA"/>
</dbReference>
<evidence type="ECO:0000256" key="4">
    <source>
        <dbReference type="ARBA" id="ARBA00022598"/>
    </source>
</evidence>
<evidence type="ECO:0000259" key="9">
    <source>
        <dbReference type="Pfam" id="PF20979"/>
    </source>
</evidence>
<proteinExistence type="predicted"/>
<keyword evidence="4 10" id="KW-0436">Ligase</keyword>
<dbReference type="OrthoDB" id="9801641at2"/>
<dbReference type="InterPro" id="IPR048268">
    <property type="entry name" value="Arginosuc_syn_C"/>
</dbReference>
<organism evidence="10 11">
    <name type="scientific">Rikenella microfusus</name>
    <dbReference type="NCBI Taxonomy" id="28139"/>
    <lineage>
        <taxon>Bacteria</taxon>
        <taxon>Pseudomonadati</taxon>
        <taxon>Bacteroidota</taxon>
        <taxon>Bacteroidia</taxon>
        <taxon>Bacteroidales</taxon>
        <taxon>Rikenellaceae</taxon>
        <taxon>Rikenella</taxon>
    </lineage>
</organism>
<evidence type="ECO:0000256" key="7">
    <source>
        <dbReference type="ARBA" id="ARBA00022840"/>
    </source>
</evidence>
<dbReference type="Proteomes" id="UP000255233">
    <property type="component" value="Unassembled WGS sequence"/>
</dbReference>
<comment type="pathway">
    <text evidence="1">Amino-acid biosynthesis; L-arginine biosynthesis; L-arginine from L-ornithine and carbamoyl phosphate: step 2/3.</text>
</comment>
<keyword evidence="6" id="KW-0547">Nucleotide-binding</keyword>
<keyword evidence="11" id="KW-1185">Reference proteome</keyword>
<protein>
    <recommendedName>
        <fullName evidence="2">argininosuccinate synthase</fullName>
        <ecNumber evidence="2">6.3.4.5</ecNumber>
    </recommendedName>
</protein>
<dbReference type="RefSeq" id="WP_027290924.1">
    <property type="nucleotide sequence ID" value="NZ_UGVL01000001.1"/>
</dbReference>
<dbReference type="InterPro" id="IPR018223">
    <property type="entry name" value="Arginosuc_synth_CS"/>
</dbReference>
<accession>A0A379MR04</accession>
<gene>
    <name evidence="10" type="primary">argG</name>
    <name evidence="10" type="ORF">NCTC11190_00237</name>
</gene>
<dbReference type="GO" id="GO:0000050">
    <property type="term" value="P:urea cycle"/>
    <property type="evidence" value="ECO:0007669"/>
    <property type="project" value="TreeGrafter"/>
</dbReference>
<name>A0A379MR04_9BACT</name>
<dbReference type="PANTHER" id="PTHR11587">
    <property type="entry name" value="ARGININOSUCCINATE SYNTHASE"/>
    <property type="match status" value="1"/>
</dbReference>
<evidence type="ECO:0000256" key="6">
    <source>
        <dbReference type="ARBA" id="ARBA00022741"/>
    </source>
</evidence>
<dbReference type="InterPro" id="IPR048267">
    <property type="entry name" value="Arginosuc_syn_N"/>
</dbReference>
<evidence type="ECO:0000256" key="3">
    <source>
        <dbReference type="ARBA" id="ARBA00022571"/>
    </source>
</evidence>
<reference evidence="10 11" key="1">
    <citation type="submission" date="2018-06" db="EMBL/GenBank/DDBJ databases">
        <authorList>
            <consortium name="Pathogen Informatics"/>
            <person name="Doyle S."/>
        </authorList>
    </citation>
    <scope>NUCLEOTIDE SEQUENCE [LARGE SCALE GENOMIC DNA]</scope>
    <source>
        <strain evidence="10 11">NCTC11190</strain>
    </source>
</reference>
<evidence type="ECO:0000313" key="11">
    <source>
        <dbReference type="Proteomes" id="UP000255233"/>
    </source>
</evidence>
<keyword evidence="3" id="KW-0055">Arginine biosynthesis</keyword>
<dbReference type="InterPro" id="IPR001518">
    <property type="entry name" value="Arginosuc_synth"/>
</dbReference>
<dbReference type="FunFam" id="3.40.50.620:FF:000019">
    <property type="entry name" value="Argininosuccinate synthase"/>
    <property type="match status" value="1"/>
</dbReference>
<dbReference type="InterPro" id="IPR014729">
    <property type="entry name" value="Rossmann-like_a/b/a_fold"/>
</dbReference>
<dbReference type="SUPFAM" id="SSF69864">
    <property type="entry name" value="Argininosuccinate synthetase, C-terminal domain"/>
    <property type="match status" value="1"/>
</dbReference>
<dbReference type="AlphaFoldDB" id="A0A379MR04"/>
<dbReference type="Gene3D" id="3.90.1260.10">
    <property type="entry name" value="Argininosuccinate synthetase, chain A, domain 2"/>
    <property type="match status" value="1"/>
</dbReference>
<dbReference type="GO" id="GO:0000053">
    <property type="term" value="P:argininosuccinate metabolic process"/>
    <property type="evidence" value="ECO:0007669"/>
    <property type="project" value="TreeGrafter"/>
</dbReference>
<dbReference type="PANTHER" id="PTHR11587:SF2">
    <property type="entry name" value="ARGININOSUCCINATE SYNTHASE"/>
    <property type="match status" value="1"/>
</dbReference>
<dbReference type="InterPro" id="IPR023434">
    <property type="entry name" value="Arginosuc_synth_type_1_subfam"/>
</dbReference>
<dbReference type="GO" id="GO:0005737">
    <property type="term" value="C:cytoplasm"/>
    <property type="evidence" value="ECO:0007669"/>
    <property type="project" value="TreeGrafter"/>
</dbReference>
<keyword evidence="5" id="KW-0028">Amino-acid biosynthesis</keyword>
<dbReference type="Pfam" id="PF20979">
    <property type="entry name" value="Arginosuc_syn_C"/>
    <property type="match status" value="1"/>
</dbReference>
<dbReference type="EC" id="6.3.4.5" evidence="2"/>
<dbReference type="PROSITE" id="PS00564">
    <property type="entry name" value="ARGININOSUCCIN_SYN_1"/>
    <property type="match status" value="1"/>
</dbReference>
<dbReference type="Pfam" id="PF00764">
    <property type="entry name" value="Arginosuc_synth"/>
    <property type="match status" value="1"/>
</dbReference>
<dbReference type="Gene3D" id="3.40.50.620">
    <property type="entry name" value="HUPs"/>
    <property type="match status" value="1"/>
</dbReference>
<dbReference type="GO" id="GO:0005524">
    <property type="term" value="F:ATP binding"/>
    <property type="evidence" value="ECO:0007669"/>
    <property type="project" value="UniProtKB-KW"/>
</dbReference>
<keyword evidence="7" id="KW-0067">ATP-binding</keyword>
<feature type="domain" description="Arginosuccinate synthase-like N-terminal" evidence="8">
    <location>
        <begin position="5"/>
        <end position="166"/>
    </location>
</feature>
<sequence length="404" mass="45299">MEKKKVVLAFSGGLDTSYCAIYLAKEKGLEVYAALADTGGFSAEELDKIEKRALALGVKSYVRLDVSHTYYEQSIKYMIFGNVLKNSTYPISVSSERISQATAIARYAKEIGADYLCHGSTGAGNDQVRFDMIFNIIAPEIEVIALIREKRLSREEEIEYLRSHGVDFDFKKAEYSINQGIWGTSVGGKETLTSSETLPEEAYPSQLKVAHDAPAKRIALTFEKGELVGIDGKHYDDKVKAIQDLQHIAAPYAIGRDMHVGDTIIGIKGRVGFEAAAPMIIIKAHHMLEKHVLAKWQLFWKDQLSAFYGNYLHEGQYYDPVMRDMEAFLESSQRNVTGEVFVDLLPYRFVVVGIESKHDLMSNKFGAYGETMSNWTSDDVKGFGRIFGNQNAIYYAVNPDEIEK</sequence>
<dbReference type="CDD" id="cd01999">
    <property type="entry name" value="ASS"/>
    <property type="match status" value="1"/>
</dbReference>
<dbReference type="UniPathway" id="UPA00068">
    <property type="reaction ID" value="UER00113"/>
</dbReference>
<evidence type="ECO:0000256" key="5">
    <source>
        <dbReference type="ARBA" id="ARBA00022605"/>
    </source>
</evidence>
<dbReference type="GO" id="GO:0004055">
    <property type="term" value="F:argininosuccinate synthase activity"/>
    <property type="evidence" value="ECO:0007669"/>
    <property type="project" value="UniProtKB-EC"/>
</dbReference>
<evidence type="ECO:0000256" key="2">
    <source>
        <dbReference type="ARBA" id="ARBA00012286"/>
    </source>
</evidence>
<dbReference type="InterPro" id="IPR024074">
    <property type="entry name" value="AS_cat/multimer_dom_body"/>
</dbReference>
<dbReference type="GO" id="GO:0006526">
    <property type="term" value="P:L-arginine biosynthetic process"/>
    <property type="evidence" value="ECO:0007669"/>
    <property type="project" value="UniProtKB-UniPathway"/>
</dbReference>
<feature type="domain" description="Arginosuccinate synthase C-terminal" evidence="9">
    <location>
        <begin position="175"/>
        <end position="393"/>
    </location>
</feature>
<evidence type="ECO:0000259" key="8">
    <source>
        <dbReference type="Pfam" id="PF00764"/>
    </source>
</evidence>
<evidence type="ECO:0000313" key="10">
    <source>
        <dbReference type="EMBL" id="SUE33042.1"/>
    </source>
</evidence>